<sequence>DKNSWKQVIKTLDMALVMTGAPGNGRKEMLFNLIEETEKILRKLEQINYQQSIQFTSPKRTMDDNSIKNTAHKKSKTETHSMPIISNPLPKISQPSLATFASHVTNLDYLLNRIGKERIVPVEIGAKYTDETWTQKLMNFGDFIEKWVKNSINDDVDIAYLAQHDLFAQVPRLKDDIVVPDYCFVDTKPFIVSIGEDGDSSYGNIQYFPPQEVITNAWFGPKGTISPMHTDPYHNLLAQVVGQKYIRLYSPSETPKLYSFEQDG</sequence>
<dbReference type="Gene3D" id="2.60.120.650">
    <property type="entry name" value="Cupin"/>
    <property type="match status" value="1"/>
</dbReference>
<dbReference type="InterPro" id="IPR041667">
    <property type="entry name" value="Cupin_8"/>
</dbReference>
<evidence type="ECO:0000313" key="2">
    <source>
        <dbReference type="EMBL" id="CAG8579926.1"/>
    </source>
</evidence>
<dbReference type="InterPro" id="IPR003347">
    <property type="entry name" value="JmjC_dom"/>
</dbReference>
<comment type="caution">
    <text evidence="2">The sequence shown here is derived from an EMBL/GenBank/DDBJ whole genome shotgun (WGS) entry which is preliminary data.</text>
</comment>
<dbReference type="PROSITE" id="PS51184">
    <property type="entry name" value="JMJC"/>
    <property type="match status" value="1"/>
</dbReference>
<accession>A0A9N9BU81</accession>
<feature type="domain" description="JmjC" evidence="1">
    <location>
        <begin position="159"/>
        <end position="264"/>
    </location>
</feature>
<organism evidence="2 3">
    <name type="scientific">Racocetra fulgida</name>
    <dbReference type="NCBI Taxonomy" id="60492"/>
    <lineage>
        <taxon>Eukaryota</taxon>
        <taxon>Fungi</taxon>
        <taxon>Fungi incertae sedis</taxon>
        <taxon>Mucoromycota</taxon>
        <taxon>Glomeromycotina</taxon>
        <taxon>Glomeromycetes</taxon>
        <taxon>Diversisporales</taxon>
        <taxon>Gigasporaceae</taxon>
        <taxon>Racocetra</taxon>
    </lineage>
</organism>
<name>A0A9N9BU81_9GLOM</name>
<dbReference type="PANTHER" id="PTHR12461">
    <property type="entry name" value="HYPOXIA-INDUCIBLE FACTOR 1 ALPHA INHIBITOR-RELATED"/>
    <property type="match status" value="1"/>
</dbReference>
<keyword evidence="3" id="KW-1185">Reference proteome</keyword>
<reference evidence="2" key="1">
    <citation type="submission" date="2021-06" db="EMBL/GenBank/DDBJ databases">
        <authorList>
            <person name="Kallberg Y."/>
            <person name="Tangrot J."/>
            <person name="Rosling A."/>
        </authorList>
    </citation>
    <scope>NUCLEOTIDE SEQUENCE</scope>
    <source>
        <strain evidence="2">IN212</strain>
    </source>
</reference>
<gene>
    <name evidence="2" type="ORF">RFULGI_LOCUS5804</name>
</gene>
<dbReference type="EMBL" id="CAJVPZ010006946">
    <property type="protein sequence ID" value="CAG8579926.1"/>
    <property type="molecule type" value="Genomic_DNA"/>
</dbReference>
<feature type="non-terminal residue" evidence="2">
    <location>
        <position position="264"/>
    </location>
</feature>
<dbReference type="AlphaFoldDB" id="A0A9N9BU81"/>
<dbReference type="OrthoDB" id="47172at2759"/>
<evidence type="ECO:0000259" key="1">
    <source>
        <dbReference type="PROSITE" id="PS51184"/>
    </source>
</evidence>
<dbReference type="Proteomes" id="UP000789396">
    <property type="component" value="Unassembled WGS sequence"/>
</dbReference>
<protein>
    <submittedName>
        <fullName evidence="2">9442_t:CDS:1</fullName>
    </submittedName>
</protein>
<evidence type="ECO:0000313" key="3">
    <source>
        <dbReference type="Proteomes" id="UP000789396"/>
    </source>
</evidence>
<dbReference type="SUPFAM" id="SSF51197">
    <property type="entry name" value="Clavaminate synthase-like"/>
    <property type="match status" value="1"/>
</dbReference>
<dbReference type="PANTHER" id="PTHR12461:SF105">
    <property type="entry name" value="HYPOXIA-INDUCIBLE FACTOR 1-ALPHA INHIBITOR"/>
    <property type="match status" value="1"/>
</dbReference>
<dbReference type="Pfam" id="PF13621">
    <property type="entry name" value="Cupin_8"/>
    <property type="match status" value="1"/>
</dbReference>
<proteinExistence type="predicted"/>